<comment type="caution">
    <text evidence="1">The sequence shown here is derived from an EMBL/GenBank/DDBJ whole genome shotgun (WGS) entry which is preliminary data.</text>
</comment>
<organism evidence="1 2">
    <name type="scientific">Sphingorhabdus contaminans</name>
    <dbReference type="NCBI Taxonomy" id="1343899"/>
    <lineage>
        <taxon>Bacteria</taxon>
        <taxon>Pseudomonadati</taxon>
        <taxon>Pseudomonadota</taxon>
        <taxon>Alphaproteobacteria</taxon>
        <taxon>Sphingomonadales</taxon>
        <taxon>Sphingomonadaceae</taxon>
        <taxon>Sphingorhabdus</taxon>
    </lineage>
</organism>
<name>A0A553WH14_9SPHN</name>
<evidence type="ECO:0000313" key="1">
    <source>
        <dbReference type="EMBL" id="TSB03972.1"/>
    </source>
</evidence>
<keyword evidence="2" id="KW-1185">Reference proteome</keyword>
<protein>
    <submittedName>
        <fullName evidence="1">Uncharacterized protein</fullName>
    </submittedName>
</protein>
<dbReference type="Proteomes" id="UP000320160">
    <property type="component" value="Unassembled WGS sequence"/>
</dbReference>
<sequence>MTDNHTANRSKIMMGQFRADDWLTRWTDAGGGYAAGSGAAHLVRPPCQCAALDLLAIEIADPDRREALAEHIRSMQ</sequence>
<accession>A0A553WH14</accession>
<proteinExistence type="predicted"/>
<dbReference type="RefSeq" id="WP_143774845.1">
    <property type="nucleotide sequence ID" value="NZ_VKKU01000001.1"/>
</dbReference>
<gene>
    <name evidence="1" type="ORF">FOM92_00555</name>
</gene>
<dbReference type="EMBL" id="VKKU01000001">
    <property type="protein sequence ID" value="TSB03972.1"/>
    <property type="molecule type" value="Genomic_DNA"/>
</dbReference>
<evidence type="ECO:0000313" key="2">
    <source>
        <dbReference type="Proteomes" id="UP000320160"/>
    </source>
</evidence>
<dbReference type="AlphaFoldDB" id="A0A553WH14"/>
<reference evidence="1 2" key="1">
    <citation type="submission" date="2019-07" db="EMBL/GenBank/DDBJ databases">
        <authorList>
            <person name="Park M."/>
        </authorList>
    </citation>
    <scope>NUCLEOTIDE SEQUENCE [LARGE SCALE GENOMIC DNA]</scope>
    <source>
        <strain evidence="1 2">KCTC32445</strain>
    </source>
</reference>